<dbReference type="OrthoDB" id="1030692at2"/>
<name>F2NT33_TRES6</name>
<sequence>MSKIDFFEYSKKVKPVPEFGLIDKQPADIDYDDKEKDKWNAIVECNNRRDYLFSPLDKKIRIPKGQGEEESLCECILNTKDTIAFVELKDDKTSDYRRKAEKQLENTLRIFKQNNDIDKYIYKKAYICNKRRPYYNVTKNSICSDFAKRNGVSLHIGINIEEFE</sequence>
<dbReference type="STRING" id="869209.Tresu_1733"/>
<keyword evidence="2" id="KW-1185">Reference proteome</keyword>
<gene>
    <name evidence="1" type="ordered locus">Tresu_1733</name>
</gene>
<accession>F2NT33</accession>
<reference evidence="1 2" key="1">
    <citation type="journal article" date="2011" name="Stand. Genomic Sci.">
        <title>Complete genome sequence of Treponema succinifaciens type strain (6091).</title>
        <authorList>
            <person name="Han C."/>
            <person name="Gronow S."/>
            <person name="Teshima H."/>
            <person name="Lapidus A."/>
            <person name="Nolan M."/>
            <person name="Lucas S."/>
            <person name="Hammon N."/>
            <person name="Deshpande S."/>
            <person name="Cheng J.F."/>
            <person name="Zeytun A."/>
            <person name="Tapia R."/>
            <person name="Goodwin L."/>
            <person name="Pitluck S."/>
            <person name="Liolios K."/>
            <person name="Pagani I."/>
            <person name="Ivanova N."/>
            <person name="Mavromatis K."/>
            <person name="Mikhailova N."/>
            <person name="Huntemann M."/>
            <person name="Pati A."/>
            <person name="Chen A."/>
            <person name="Palaniappan K."/>
            <person name="Land M."/>
            <person name="Hauser L."/>
            <person name="Brambilla E.M."/>
            <person name="Rohde M."/>
            <person name="Goker M."/>
            <person name="Woyke T."/>
            <person name="Bristow J."/>
            <person name="Eisen J.A."/>
            <person name="Markowitz V."/>
            <person name="Hugenholtz P."/>
            <person name="Kyrpides N.C."/>
            <person name="Klenk H.P."/>
            <person name="Detter J.C."/>
        </authorList>
    </citation>
    <scope>NUCLEOTIDE SEQUENCE [LARGE SCALE GENOMIC DNA]</scope>
    <source>
        <strain evidence="2">ATCC 33096 / DSM 2489 / 6091</strain>
    </source>
</reference>
<dbReference type="eggNOG" id="ENOG50315GI">
    <property type="taxonomic scope" value="Bacteria"/>
</dbReference>
<dbReference type="KEGG" id="tsu:Tresu_1733"/>
<dbReference type="AlphaFoldDB" id="F2NT33"/>
<evidence type="ECO:0000313" key="2">
    <source>
        <dbReference type="Proteomes" id="UP000006852"/>
    </source>
</evidence>
<dbReference type="Proteomes" id="UP000006852">
    <property type="component" value="Chromosome"/>
</dbReference>
<proteinExistence type="predicted"/>
<dbReference type="HOGENOM" id="CLU_126054_0_0_12"/>
<dbReference type="GeneID" id="302998879"/>
<reference evidence="2" key="2">
    <citation type="submission" date="2011-04" db="EMBL/GenBank/DDBJ databases">
        <title>The complete genome of chromosome of Treponema succinifaciens DSM 2489.</title>
        <authorList>
            <person name="Lucas S."/>
            <person name="Copeland A."/>
            <person name="Lapidus A."/>
            <person name="Bruce D."/>
            <person name="Goodwin L."/>
            <person name="Pitluck S."/>
            <person name="Peters L."/>
            <person name="Kyrpides N."/>
            <person name="Mavromatis K."/>
            <person name="Ivanova N."/>
            <person name="Ovchinnikova G."/>
            <person name="Teshima H."/>
            <person name="Detter J.C."/>
            <person name="Tapia R."/>
            <person name="Han C."/>
            <person name="Land M."/>
            <person name="Hauser L."/>
            <person name="Markowitz V."/>
            <person name="Cheng J.-F."/>
            <person name="Hugenholtz P."/>
            <person name="Woyke T."/>
            <person name="Wu D."/>
            <person name="Gronow S."/>
            <person name="Wellnitz S."/>
            <person name="Brambilla E."/>
            <person name="Klenk H.-P."/>
            <person name="Eisen J.A."/>
        </authorList>
    </citation>
    <scope>NUCLEOTIDE SEQUENCE [LARGE SCALE GENOMIC DNA]</scope>
    <source>
        <strain evidence="2">ATCC 33096 / DSM 2489 / 6091</strain>
    </source>
</reference>
<dbReference type="EMBL" id="CP002631">
    <property type="protein sequence ID" value="AEB14624.1"/>
    <property type="molecule type" value="Genomic_DNA"/>
</dbReference>
<organism evidence="1 2">
    <name type="scientific">Treponema succinifaciens (strain ATCC 33096 / DSM 2489 / 6091)</name>
    <dbReference type="NCBI Taxonomy" id="869209"/>
    <lineage>
        <taxon>Bacteria</taxon>
        <taxon>Pseudomonadati</taxon>
        <taxon>Spirochaetota</taxon>
        <taxon>Spirochaetia</taxon>
        <taxon>Spirochaetales</taxon>
        <taxon>Treponemataceae</taxon>
        <taxon>Treponema</taxon>
    </lineage>
</organism>
<protein>
    <submittedName>
        <fullName evidence="1">Uncharacterized protein</fullName>
    </submittedName>
</protein>
<evidence type="ECO:0000313" key="1">
    <source>
        <dbReference type="EMBL" id="AEB14624.1"/>
    </source>
</evidence>
<dbReference type="RefSeq" id="WP_013701905.1">
    <property type="nucleotide sequence ID" value="NC_015385.1"/>
</dbReference>